<dbReference type="Gene3D" id="2.30.30.40">
    <property type="entry name" value="SH3 Domains"/>
    <property type="match status" value="1"/>
</dbReference>
<dbReference type="OrthoDB" id="5845191at2759"/>
<reference evidence="1 2" key="1">
    <citation type="submission" date="2018-11" db="EMBL/GenBank/DDBJ databases">
        <authorList>
            <consortium name="Pathogen Informatics"/>
        </authorList>
    </citation>
    <scope>NUCLEOTIDE SEQUENCE [LARGE SCALE GENOMIC DNA]</scope>
</reference>
<organism evidence="2 3">
    <name type="scientific">Heligmosomoides polygyrus</name>
    <name type="common">Parasitic roundworm</name>
    <dbReference type="NCBI Taxonomy" id="6339"/>
    <lineage>
        <taxon>Eukaryota</taxon>
        <taxon>Metazoa</taxon>
        <taxon>Ecdysozoa</taxon>
        <taxon>Nematoda</taxon>
        <taxon>Chromadorea</taxon>
        <taxon>Rhabditida</taxon>
        <taxon>Rhabditina</taxon>
        <taxon>Rhabditomorpha</taxon>
        <taxon>Strongyloidea</taxon>
        <taxon>Heligmosomidae</taxon>
        <taxon>Heligmosomoides</taxon>
    </lineage>
</organism>
<accession>A0A3P7WZ87</accession>
<dbReference type="InterPro" id="IPR036028">
    <property type="entry name" value="SH3-like_dom_sf"/>
</dbReference>
<evidence type="ECO:0000313" key="2">
    <source>
        <dbReference type="Proteomes" id="UP000050761"/>
    </source>
</evidence>
<evidence type="ECO:0000313" key="3">
    <source>
        <dbReference type="WBParaSite" id="HPBE_0000040201-mRNA-1"/>
    </source>
</evidence>
<dbReference type="Proteomes" id="UP000050761">
    <property type="component" value="Unassembled WGS sequence"/>
</dbReference>
<accession>A0A183F2N2</accession>
<proteinExistence type="predicted"/>
<gene>
    <name evidence="1" type="ORF">HPBE_LOCUS403</name>
</gene>
<dbReference type="WBParaSite" id="HPBE_0000040201-mRNA-1">
    <property type="protein sequence ID" value="HPBE_0000040201-mRNA-1"/>
    <property type="gene ID" value="HPBE_0000040201"/>
</dbReference>
<keyword evidence="2" id="KW-1185">Reference proteome</keyword>
<reference evidence="3" key="2">
    <citation type="submission" date="2019-09" db="UniProtKB">
        <authorList>
            <consortium name="WormBaseParasite"/>
        </authorList>
    </citation>
    <scope>IDENTIFICATION</scope>
</reference>
<evidence type="ECO:0000313" key="1">
    <source>
        <dbReference type="EMBL" id="VDO18785.1"/>
    </source>
</evidence>
<dbReference type="AlphaFoldDB" id="A0A183F2N2"/>
<dbReference type="EMBL" id="UZAH01000270">
    <property type="protein sequence ID" value="VDO18785.1"/>
    <property type="molecule type" value="Genomic_DNA"/>
</dbReference>
<name>A0A183F2N2_HELPZ</name>
<protein>
    <submittedName>
        <fullName evidence="3">SH3 domain-containing protein</fullName>
    </submittedName>
</protein>
<dbReference type="SUPFAM" id="SSF50044">
    <property type="entry name" value="SH3-domain"/>
    <property type="match status" value="1"/>
</dbReference>
<sequence length="114" mass="12867">MSLLDGSLGLMEATAEHDFNANADDELSFRRGQVLKLSTNRCGFVAGCTTVNAAHAVHLLLEKHREEQKLVHFAVLDLKKILDRVPREAIWYVLRRHDVLKSLLSRCASSTRLQ</sequence>